<keyword evidence="1" id="KW-1188">Viral release from host cell</keyword>
<protein>
    <submittedName>
        <fullName evidence="4">Phage tail tape measure protein</fullName>
    </submittedName>
</protein>
<evidence type="ECO:0000259" key="3">
    <source>
        <dbReference type="Pfam" id="PF10145"/>
    </source>
</evidence>
<comment type="caution">
    <text evidence="4">The sequence shown here is derived from an EMBL/GenBank/DDBJ whole genome shotgun (WGS) entry which is preliminary data.</text>
</comment>
<organism evidence="4 5">
    <name type="scientific">Bacteroides cellulosilyticus</name>
    <dbReference type="NCBI Taxonomy" id="246787"/>
    <lineage>
        <taxon>Bacteria</taxon>
        <taxon>Pseudomonadati</taxon>
        <taxon>Bacteroidota</taxon>
        <taxon>Bacteroidia</taxon>
        <taxon>Bacteroidales</taxon>
        <taxon>Bacteroidaceae</taxon>
        <taxon>Bacteroides</taxon>
    </lineage>
</organism>
<dbReference type="NCBIfam" id="TIGR01760">
    <property type="entry name" value="tape_meas_TP901"/>
    <property type="match status" value="1"/>
</dbReference>
<dbReference type="Proteomes" id="UP000448877">
    <property type="component" value="Unassembled WGS sequence"/>
</dbReference>
<dbReference type="Pfam" id="PF10145">
    <property type="entry name" value="PhageMin_Tail"/>
    <property type="match status" value="1"/>
</dbReference>
<dbReference type="EMBL" id="VVYV01000039">
    <property type="protein sequence ID" value="KAA5414638.1"/>
    <property type="molecule type" value="Genomic_DNA"/>
</dbReference>
<name>A0A120A281_9BACE</name>
<dbReference type="PANTHER" id="PTHR37813:SF1">
    <property type="entry name" value="FELS-2 PROPHAGE PROTEIN"/>
    <property type="match status" value="1"/>
</dbReference>
<reference evidence="4 5" key="1">
    <citation type="journal article" date="2019" name="Nat. Med.">
        <title>A library of human gut bacterial isolates paired with longitudinal multiomics data enables mechanistic microbiome research.</title>
        <authorList>
            <person name="Poyet M."/>
            <person name="Groussin M."/>
            <person name="Gibbons S.M."/>
            <person name="Avila-Pacheco J."/>
            <person name="Jiang X."/>
            <person name="Kearney S.M."/>
            <person name="Perrotta A.R."/>
            <person name="Berdy B."/>
            <person name="Zhao S."/>
            <person name="Lieberman T.D."/>
            <person name="Swanson P.K."/>
            <person name="Smith M."/>
            <person name="Roesemann S."/>
            <person name="Alexander J.E."/>
            <person name="Rich S.A."/>
            <person name="Livny J."/>
            <person name="Vlamakis H."/>
            <person name="Clish C."/>
            <person name="Bullock K."/>
            <person name="Deik A."/>
            <person name="Scott J."/>
            <person name="Pierce K.A."/>
            <person name="Xavier R.J."/>
            <person name="Alm E.J."/>
        </authorList>
    </citation>
    <scope>NUCLEOTIDE SEQUENCE [LARGE SCALE GENOMIC DNA]</scope>
    <source>
        <strain evidence="4 5">BIOML-A6</strain>
    </source>
</reference>
<gene>
    <name evidence="4" type="ORF">F2Y81_19735</name>
</gene>
<evidence type="ECO:0000313" key="4">
    <source>
        <dbReference type="EMBL" id="KAA5414638.1"/>
    </source>
</evidence>
<feature type="region of interest" description="Disordered" evidence="2">
    <location>
        <begin position="534"/>
        <end position="554"/>
    </location>
</feature>
<dbReference type="InterPro" id="IPR010090">
    <property type="entry name" value="Phage_tape_meas"/>
</dbReference>
<evidence type="ECO:0000256" key="2">
    <source>
        <dbReference type="SAM" id="MobiDB-lite"/>
    </source>
</evidence>
<proteinExistence type="predicted"/>
<dbReference type="AlphaFoldDB" id="A0A120A281"/>
<dbReference type="PANTHER" id="PTHR37813">
    <property type="entry name" value="FELS-2 PROPHAGE PROTEIN"/>
    <property type="match status" value="1"/>
</dbReference>
<feature type="domain" description="Phage tail tape measure protein" evidence="3">
    <location>
        <begin position="129"/>
        <end position="309"/>
    </location>
</feature>
<evidence type="ECO:0000313" key="5">
    <source>
        <dbReference type="Proteomes" id="UP000448877"/>
    </source>
</evidence>
<evidence type="ECO:0000256" key="1">
    <source>
        <dbReference type="ARBA" id="ARBA00022612"/>
    </source>
</evidence>
<sequence>MNGQTKIQLMLELKNKVRMGLNQAKKDTFNSVNTMQAKMNSLKFNFAKNSKEIAAEVPMLGSALKLISNPLTFTAAGILAIGKGIDYTTKKAADFNTEFRALSNLNLDKSKKEISSLQRMVLGTAFDKGFSTTQTVAGYFDVQSTTGKFGSEVRRIVEKQGEFANLMQANFNDYIAGTAKGMANFGFGADKLDEFNRSAYATVKVGVTTFDQLAKVQSVYAGAAASNNQTFDTANKLLALFTIKTKSVDEAATLTKSMFNDLTKDTTIKAFKKVGLSIYDNNGKIKQADTLMLELNKKFAGLDKDKKVVTLKNQFSGSEGLIAMIQAATDKSGQLQSTFNSFSETKLDMDKTMELAKNDLNYKNEILRNKLNAMEIEIGISLLPLKTKIAELKLAAIDLVNTLTLGSNGDRNKGFTYANDKYAGLLQNAPAMNEKEFQTNLAEILLDIKQTERAWKNSDDWLGKQTKAITTAYLTKKEGLFGWNKVKAYLDFLKLPSGDTYAGMLTQLTGIKDEFIKTWKTAYKNKPSLITLITPKGDKTDPNNPVTPPVSDGVGTVVGSARQIRNLTVNIEAFNKGGINTANTTLQHMEPNQIEEWFIDMCMRVVRSIETTY</sequence>
<accession>A0A120A281</accession>
<dbReference type="RefSeq" id="WP_007215677.1">
    <property type="nucleotide sequence ID" value="NZ_CABMLT010000015.1"/>
</dbReference>